<comment type="caution">
    <text evidence="1">The sequence shown here is derived from an EMBL/GenBank/DDBJ whole genome shotgun (WGS) entry which is preliminary data.</text>
</comment>
<dbReference type="Proteomes" id="UP000886469">
    <property type="component" value="Unassembled WGS sequence"/>
</dbReference>
<evidence type="ECO:0000313" key="1">
    <source>
        <dbReference type="EMBL" id="NMQ08046.1"/>
    </source>
</evidence>
<dbReference type="EMBL" id="SPMX01000156">
    <property type="protein sequence ID" value="NMQ08046.1"/>
    <property type="molecule type" value="Genomic_DNA"/>
</dbReference>
<keyword evidence="2" id="KW-1185">Reference proteome</keyword>
<gene>
    <name evidence="1" type="ORF">E4Q08_23865</name>
</gene>
<evidence type="ECO:0000313" key="2">
    <source>
        <dbReference type="Proteomes" id="UP000886469"/>
    </source>
</evidence>
<proteinExistence type="predicted"/>
<reference evidence="1" key="1">
    <citation type="submission" date="2019-03" db="EMBL/GenBank/DDBJ databases">
        <title>Metabolic reconstructions from genomes of highly enriched 'Candidatus Accumulibacter' and 'Candidatus Competibacter' bioreactor populations.</title>
        <authorList>
            <person name="Annavajhala M.K."/>
            <person name="Welles L."/>
            <person name="Abbas B."/>
            <person name="Sorokin D."/>
            <person name="Park H."/>
            <person name="Van Loosdrecht M."/>
            <person name="Chandran K."/>
        </authorList>
    </citation>
    <scope>NUCLEOTIDE SEQUENCE</scope>
    <source>
        <strain evidence="1">SBR_L</strain>
    </source>
</reference>
<feature type="non-terminal residue" evidence="1">
    <location>
        <position position="56"/>
    </location>
</feature>
<name>A0ABX1TGD8_9PROT</name>
<accession>A0ABX1TGD8</accession>
<organism evidence="1 2">
    <name type="scientific">Candidatus Accumulibacter contiguus</name>
    <dbReference type="NCBI Taxonomy" id="2954381"/>
    <lineage>
        <taxon>Bacteria</taxon>
        <taxon>Pseudomonadati</taxon>
        <taxon>Pseudomonadota</taxon>
        <taxon>Betaproteobacteria</taxon>
        <taxon>Candidatus Accumulibacter</taxon>
    </lineage>
</organism>
<sequence>MNASESTFVGIDVSKDTLEIALDDQSKTQCIANADADIAALVKELVPRSEEIGAIV</sequence>
<protein>
    <submittedName>
        <fullName evidence="1">IS110 family transposase</fullName>
    </submittedName>
</protein>